<dbReference type="EMBL" id="KV417533">
    <property type="protein sequence ID" value="KZP23263.1"/>
    <property type="molecule type" value="Genomic_DNA"/>
</dbReference>
<dbReference type="EMBL" id="KV417507">
    <property type="protein sequence ID" value="KZP27820.1"/>
    <property type="molecule type" value="Genomic_DNA"/>
</dbReference>
<name>A0A166R2C1_9AGAM</name>
<evidence type="ECO:0000313" key="2">
    <source>
        <dbReference type="EMBL" id="KZP27820.1"/>
    </source>
</evidence>
<proteinExistence type="predicted"/>
<evidence type="ECO:0000313" key="3">
    <source>
        <dbReference type="Proteomes" id="UP000076532"/>
    </source>
</evidence>
<dbReference type="AlphaFoldDB" id="A0A166R2C1"/>
<dbReference type="Proteomes" id="UP000076532">
    <property type="component" value="Unassembled WGS sequence"/>
</dbReference>
<keyword evidence="3" id="KW-1185">Reference proteome</keyword>
<gene>
    <name evidence="2" type="ORF">FIBSPDRAFT_293473</name>
    <name evidence="1" type="ORF">FIBSPDRAFT_459533</name>
</gene>
<sequence length="114" mass="12417">MKPDVLAPTCMPASGSQAAVHTARTLLTTSLRRVLRSSEDPTFDFRGWYPDLVLIGPLNHSERVLGRLAALSRSLEGGTCARAEYLSIAGNVPTSRTHSVSIGCQLFHESFSFR</sequence>
<protein>
    <submittedName>
        <fullName evidence="2">Uncharacterized protein</fullName>
    </submittedName>
</protein>
<evidence type="ECO:0000313" key="1">
    <source>
        <dbReference type="EMBL" id="KZP23263.1"/>
    </source>
</evidence>
<reference evidence="2 3" key="1">
    <citation type="journal article" date="2016" name="Mol. Biol. Evol.">
        <title>Comparative Genomics of Early-Diverging Mushroom-Forming Fungi Provides Insights into the Origins of Lignocellulose Decay Capabilities.</title>
        <authorList>
            <person name="Nagy L.G."/>
            <person name="Riley R."/>
            <person name="Tritt A."/>
            <person name="Adam C."/>
            <person name="Daum C."/>
            <person name="Floudas D."/>
            <person name="Sun H."/>
            <person name="Yadav J.S."/>
            <person name="Pangilinan J."/>
            <person name="Larsson K.H."/>
            <person name="Matsuura K."/>
            <person name="Barry K."/>
            <person name="Labutti K."/>
            <person name="Kuo R."/>
            <person name="Ohm R.A."/>
            <person name="Bhattacharya S.S."/>
            <person name="Shirouzu T."/>
            <person name="Yoshinaga Y."/>
            <person name="Martin F.M."/>
            <person name="Grigoriev I.V."/>
            <person name="Hibbett D.S."/>
        </authorList>
    </citation>
    <scope>NUCLEOTIDE SEQUENCE [LARGE SCALE GENOMIC DNA]</scope>
    <source>
        <strain evidence="2 3">CBS 109695</strain>
    </source>
</reference>
<organism evidence="2 3">
    <name type="scientific">Athelia psychrophila</name>
    <dbReference type="NCBI Taxonomy" id="1759441"/>
    <lineage>
        <taxon>Eukaryota</taxon>
        <taxon>Fungi</taxon>
        <taxon>Dikarya</taxon>
        <taxon>Basidiomycota</taxon>
        <taxon>Agaricomycotina</taxon>
        <taxon>Agaricomycetes</taxon>
        <taxon>Agaricomycetidae</taxon>
        <taxon>Atheliales</taxon>
        <taxon>Atheliaceae</taxon>
        <taxon>Athelia</taxon>
    </lineage>
</organism>
<accession>A0A166R2C1</accession>